<dbReference type="Proteomes" id="UP000321079">
    <property type="component" value="Unassembled WGS sequence"/>
</dbReference>
<feature type="region of interest" description="Disordered" evidence="1">
    <location>
        <begin position="39"/>
        <end position="76"/>
    </location>
</feature>
<reference evidence="2 3" key="1">
    <citation type="submission" date="2019-07" db="EMBL/GenBank/DDBJ databases">
        <title>Whole genome shotgun sequence of Gluconobacter kanchanaburiensis NBRC 103587.</title>
        <authorList>
            <person name="Hosoyama A."/>
            <person name="Uohara A."/>
            <person name="Ohji S."/>
            <person name="Ichikawa N."/>
        </authorList>
    </citation>
    <scope>NUCLEOTIDE SEQUENCE [LARGE SCALE GENOMIC DNA]</scope>
    <source>
        <strain evidence="2 3">NBRC 103587</strain>
    </source>
</reference>
<dbReference type="EMBL" id="BJVA01000006">
    <property type="protein sequence ID" value="GEK96124.1"/>
    <property type="molecule type" value="Genomic_DNA"/>
</dbReference>
<protein>
    <submittedName>
        <fullName evidence="2">Uncharacterized protein</fullName>
    </submittedName>
</protein>
<evidence type="ECO:0000313" key="2">
    <source>
        <dbReference type="EMBL" id="GEK96124.1"/>
    </source>
</evidence>
<accession>A0A511B6Z4</accession>
<name>A0A511B6Z4_9PROT</name>
<sequence length="177" mass="18873">MGKLTLYDLEGGSICGDGIVPDILTGKFRGCRIGFQSDSTNTGNAGTEAQQSGAGTASRFQNRLPRSGGNGGCHQHGFKPGAVSVAELVVPNPSTKQKSLFRPGGRDAREGVGEGGWGLQWVDRLPAAAHMVIPTCRPALHRPFDLPITGRKERHLATSYRARVDLGQCPDPLRELE</sequence>
<dbReference type="AlphaFoldDB" id="A0A511B6Z4"/>
<organism evidence="2 3">
    <name type="scientific">Gluconobacter kanchanaburiensis NBRC 103587</name>
    <dbReference type="NCBI Taxonomy" id="1307948"/>
    <lineage>
        <taxon>Bacteria</taxon>
        <taxon>Pseudomonadati</taxon>
        <taxon>Pseudomonadota</taxon>
        <taxon>Alphaproteobacteria</taxon>
        <taxon>Acetobacterales</taxon>
        <taxon>Acetobacteraceae</taxon>
        <taxon>Gluconobacter</taxon>
    </lineage>
</organism>
<evidence type="ECO:0000313" key="3">
    <source>
        <dbReference type="Proteomes" id="UP000321079"/>
    </source>
</evidence>
<comment type="caution">
    <text evidence="2">The sequence shown here is derived from an EMBL/GenBank/DDBJ whole genome shotgun (WGS) entry which is preliminary data.</text>
</comment>
<feature type="compositionally biased region" description="Polar residues" evidence="1">
    <location>
        <begin position="39"/>
        <end position="61"/>
    </location>
</feature>
<keyword evidence="3" id="KW-1185">Reference proteome</keyword>
<proteinExistence type="predicted"/>
<gene>
    <name evidence="2" type="ORF">GKA01_13210</name>
</gene>
<evidence type="ECO:0000256" key="1">
    <source>
        <dbReference type="SAM" id="MobiDB-lite"/>
    </source>
</evidence>